<dbReference type="Proteomes" id="UP000287969">
    <property type="component" value="Chromosome"/>
</dbReference>
<dbReference type="OrthoDB" id="10002521at2"/>
<protein>
    <submittedName>
        <fullName evidence="1">Uncharacterized protein</fullName>
    </submittedName>
</protein>
<reference evidence="2" key="1">
    <citation type="submission" date="2019-01" db="EMBL/GenBank/DDBJ databases">
        <title>Draft genomes of a novel of Sporanaerobacter strains.</title>
        <authorList>
            <person name="Ma S."/>
        </authorList>
    </citation>
    <scope>NUCLEOTIDE SEQUENCE [LARGE SCALE GENOMIC DNA]</scope>
    <source>
        <strain evidence="2">NJN-17</strain>
    </source>
</reference>
<organism evidence="1 2">
    <name type="scientific">Acidilutibacter cellobiosedens</name>
    <dbReference type="NCBI Taxonomy" id="2507161"/>
    <lineage>
        <taxon>Bacteria</taxon>
        <taxon>Bacillati</taxon>
        <taxon>Bacillota</taxon>
        <taxon>Tissierellia</taxon>
        <taxon>Tissierellales</taxon>
        <taxon>Acidilutibacteraceae</taxon>
        <taxon>Acidilutibacter</taxon>
    </lineage>
</organism>
<keyword evidence="2" id="KW-1185">Reference proteome</keyword>
<name>A0A410QCZ5_9FIRM</name>
<evidence type="ECO:0000313" key="1">
    <source>
        <dbReference type="EMBL" id="QAT61861.1"/>
    </source>
</evidence>
<evidence type="ECO:0000313" key="2">
    <source>
        <dbReference type="Proteomes" id="UP000287969"/>
    </source>
</evidence>
<accession>A0A410QCZ5</accession>
<dbReference type="AlphaFoldDB" id="A0A410QCZ5"/>
<proteinExistence type="predicted"/>
<dbReference type="RefSeq" id="WP_071138517.1">
    <property type="nucleotide sequence ID" value="NZ_CP035282.1"/>
</dbReference>
<sequence length="74" mass="8706">MNNKKLTFEEFMKLPEQEKGEAYKKLSDEDKFKARLGQNPGGTTIGYKPLKEGEKEKYHKEFIQFLKEKHGIDI</sequence>
<dbReference type="KEGG" id="spoa:EQM13_09775"/>
<gene>
    <name evidence="1" type="ORF">EQM13_09775</name>
</gene>
<dbReference type="EMBL" id="CP035282">
    <property type="protein sequence ID" value="QAT61861.1"/>
    <property type="molecule type" value="Genomic_DNA"/>
</dbReference>